<name>A0AAN7YSY9_9MYCE</name>
<dbReference type="InterPro" id="IPR000073">
    <property type="entry name" value="AB_hydrolase_1"/>
</dbReference>
<dbReference type="Gene3D" id="3.40.50.1820">
    <property type="entry name" value="alpha/beta hydrolase"/>
    <property type="match status" value="1"/>
</dbReference>
<reference evidence="2 3" key="1">
    <citation type="submission" date="2023-11" db="EMBL/GenBank/DDBJ databases">
        <title>Dfirmibasis_genome.</title>
        <authorList>
            <person name="Edelbroek B."/>
            <person name="Kjellin J."/>
            <person name="Jerlstrom-Hultqvist J."/>
            <person name="Soderbom F."/>
        </authorList>
    </citation>
    <scope>NUCLEOTIDE SEQUENCE [LARGE SCALE GENOMIC DNA]</scope>
    <source>
        <strain evidence="2 3">TNS-C-14</strain>
    </source>
</reference>
<dbReference type="PANTHER" id="PTHR43433:SF5">
    <property type="entry name" value="AB HYDROLASE-1 DOMAIN-CONTAINING PROTEIN"/>
    <property type="match status" value="1"/>
</dbReference>
<dbReference type="AlphaFoldDB" id="A0AAN7YSY9"/>
<organism evidence="2 3">
    <name type="scientific">Dictyostelium firmibasis</name>
    <dbReference type="NCBI Taxonomy" id="79012"/>
    <lineage>
        <taxon>Eukaryota</taxon>
        <taxon>Amoebozoa</taxon>
        <taxon>Evosea</taxon>
        <taxon>Eumycetozoa</taxon>
        <taxon>Dictyostelia</taxon>
        <taxon>Dictyosteliales</taxon>
        <taxon>Dictyosteliaceae</taxon>
        <taxon>Dictyostelium</taxon>
    </lineage>
</organism>
<dbReference type="InterPro" id="IPR029058">
    <property type="entry name" value="AB_hydrolase_fold"/>
</dbReference>
<protein>
    <recommendedName>
        <fullName evidence="1">AB hydrolase-1 domain-containing protein</fullName>
    </recommendedName>
</protein>
<comment type="caution">
    <text evidence="2">The sequence shown here is derived from an EMBL/GenBank/DDBJ whole genome shotgun (WGS) entry which is preliminary data.</text>
</comment>
<dbReference type="EMBL" id="JAVFKY010000004">
    <property type="protein sequence ID" value="KAK5577746.1"/>
    <property type="molecule type" value="Genomic_DNA"/>
</dbReference>
<keyword evidence="3" id="KW-1185">Reference proteome</keyword>
<gene>
    <name evidence="2" type="ORF">RB653_002694</name>
</gene>
<dbReference type="Pfam" id="PF00561">
    <property type="entry name" value="Abhydrolase_1"/>
    <property type="match status" value="1"/>
</dbReference>
<feature type="domain" description="AB hydrolase-1" evidence="1">
    <location>
        <begin position="43"/>
        <end position="292"/>
    </location>
</feature>
<dbReference type="InterPro" id="IPR050471">
    <property type="entry name" value="AB_hydrolase"/>
</dbReference>
<proteinExistence type="predicted"/>
<sequence>MPILKIGKNRGCEFDLYYELHSNDIKKEQIDQVTRTNNDKEKVVLIFGFLTEGNLWYENLKEFKKHEKYEYCTFDLRGVGKSGSPTTTYSSKSMAMDVLELMDFIGYNDAHIVGFSMGGMVSLELAYLAPKRIKSLSLCVTHAGAFAPLNGIIGMGKTIFIGSDLKKRGTILANILYSKEYLEKKSKTNQDKTNLDIFLEQFIIDNKPDGKPQPSLSALYGHIRTVNTHSVSKKRLLEIKNNLNINSTPITIITGTNDDLVDPSGSYYLKSILSPIEFIEFPGSGHMVNFENYDQFNDVILRNFNRVVKPISIIPSNDFLQPKQA</sequence>
<evidence type="ECO:0000259" key="1">
    <source>
        <dbReference type="Pfam" id="PF00561"/>
    </source>
</evidence>
<dbReference type="Proteomes" id="UP001344447">
    <property type="component" value="Unassembled WGS sequence"/>
</dbReference>
<accession>A0AAN7YSY9</accession>
<dbReference type="SUPFAM" id="SSF53474">
    <property type="entry name" value="alpha/beta-Hydrolases"/>
    <property type="match status" value="1"/>
</dbReference>
<evidence type="ECO:0000313" key="3">
    <source>
        <dbReference type="Proteomes" id="UP001344447"/>
    </source>
</evidence>
<dbReference type="PANTHER" id="PTHR43433">
    <property type="entry name" value="HYDROLASE, ALPHA/BETA FOLD FAMILY PROTEIN"/>
    <property type="match status" value="1"/>
</dbReference>
<evidence type="ECO:0000313" key="2">
    <source>
        <dbReference type="EMBL" id="KAK5577746.1"/>
    </source>
</evidence>